<evidence type="ECO:0000259" key="3">
    <source>
        <dbReference type="PROSITE" id="PS50222"/>
    </source>
</evidence>
<keyword evidence="5" id="KW-1185">Reference proteome</keyword>
<organism evidence="4 5">
    <name type="scientific">Hoeflea olei</name>
    <dbReference type="NCBI Taxonomy" id="1480615"/>
    <lineage>
        <taxon>Bacteria</taxon>
        <taxon>Pseudomonadati</taxon>
        <taxon>Pseudomonadota</taxon>
        <taxon>Alphaproteobacteria</taxon>
        <taxon>Hyphomicrobiales</taxon>
        <taxon>Rhizobiaceae</taxon>
        <taxon>Hoeflea</taxon>
    </lineage>
</organism>
<gene>
    <name evidence="4" type="ORF">AWJ14_13945</name>
</gene>
<evidence type="ECO:0000256" key="1">
    <source>
        <dbReference type="SAM" id="MobiDB-lite"/>
    </source>
</evidence>
<sequence length="222" mass="24953">MKKTLVATLAAVLVSSAALPAMAAPRGDGPRKAPPVERLMERFDADGDGAVIIEEIHAQRHGLFNSVDADGSGTLDAEEFGMLRDILRQQRADARAEARKAYWTQRESMRDDMRGWRDGRGPMDADRDGRGDRRAERRDDRGPAMAGRQDDRRDWRKTGPRNTRWDGGRGPGSMAFFDTDRDGMVSLEEFTAFDTKMFERLDRNGNGEIEITDFYRRGANGN</sequence>
<dbReference type="STRING" id="1480615.AWJ14_13945"/>
<dbReference type="RefSeq" id="WP_066176762.1">
    <property type="nucleotide sequence ID" value="NZ_LQZT01000007.1"/>
</dbReference>
<proteinExistence type="predicted"/>
<protein>
    <recommendedName>
        <fullName evidence="3">EF-hand domain-containing protein</fullName>
    </recommendedName>
</protein>
<feature type="region of interest" description="Disordered" evidence="1">
    <location>
        <begin position="112"/>
        <end position="177"/>
    </location>
</feature>
<dbReference type="GO" id="GO:0005509">
    <property type="term" value="F:calcium ion binding"/>
    <property type="evidence" value="ECO:0007669"/>
    <property type="project" value="InterPro"/>
</dbReference>
<dbReference type="AlphaFoldDB" id="A0A1C1YYC8"/>
<dbReference type="OrthoDB" id="8404005at2"/>
<feature type="domain" description="EF-hand" evidence="3">
    <location>
        <begin position="174"/>
        <end position="200"/>
    </location>
</feature>
<feature type="domain" description="EF-hand" evidence="3">
    <location>
        <begin position="63"/>
        <end position="90"/>
    </location>
</feature>
<feature type="signal peptide" evidence="2">
    <location>
        <begin position="1"/>
        <end position="23"/>
    </location>
</feature>
<feature type="compositionally biased region" description="Basic and acidic residues" evidence="1">
    <location>
        <begin position="112"/>
        <end position="167"/>
    </location>
</feature>
<comment type="caution">
    <text evidence="4">The sequence shown here is derived from an EMBL/GenBank/DDBJ whole genome shotgun (WGS) entry which is preliminary data.</text>
</comment>
<dbReference type="EMBL" id="LQZT01000007">
    <property type="protein sequence ID" value="OCW58419.1"/>
    <property type="molecule type" value="Genomic_DNA"/>
</dbReference>
<dbReference type="Gene3D" id="1.10.238.10">
    <property type="entry name" value="EF-hand"/>
    <property type="match status" value="2"/>
</dbReference>
<dbReference type="InterPro" id="IPR018247">
    <property type="entry name" value="EF_Hand_1_Ca_BS"/>
</dbReference>
<dbReference type="PROSITE" id="PS00018">
    <property type="entry name" value="EF_HAND_1"/>
    <property type="match status" value="3"/>
</dbReference>
<accession>A0A1C1YYC8</accession>
<evidence type="ECO:0000313" key="5">
    <source>
        <dbReference type="Proteomes" id="UP000094795"/>
    </source>
</evidence>
<reference evidence="4 5" key="1">
    <citation type="submission" date="2015-12" db="EMBL/GenBank/DDBJ databases">
        <authorList>
            <person name="Shamseldin A."/>
            <person name="Moawad H."/>
            <person name="Abd El-Rahim W.M."/>
            <person name="Sadowsky M.J."/>
        </authorList>
    </citation>
    <scope>NUCLEOTIDE SEQUENCE [LARGE SCALE GENOMIC DNA]</scope>
    <source>
        <strain evidence="4 5">JC234</strain>
    </source>
</reference>
<dbReference type="SUPFAM" id="SSF47473">
    <property type="entry name" value="EF-hand"/>
    <property type="match status" value="1"/>
</dbReference>
<dbReference type="InterPro" id="IPR002048">
    <property type="entry name" value="EF_hand_dom"/>
</dbReference>
<feature type="chain" id="PRO_5008656473" description="EF-hand domain-containing protein" evidence="2">
    <location>
        <begin position="24"/>
        <end position="222"/>
    </location>
</feature>
<keyword evidence="2" id="KW-0732">Signal</keyword>
<evidence type="ECO:0000256" key="2">
    <source>
        <dbReference type="SAM" id="SignalP"/>
    </source>
</evidence>
<dbReference type="InterPro" id="IPR011992">
    <property type="entry name" value="EF-hand-dom_pair"/>
</dbReference>
<dbReference type="PROSITE" id="PS50222">
    <property type="entry name" value="EF_HAND_2"/>
    <property type="match status" value="2"/>
</dbReference>
<evidence type="ECO:0000313" key="4">
    <source>
        <dbReference type="EMBL" id="OCW58419.1"/>
    </source>
</evidence>
<name>A0A1C1YYC8_9HYPH</name>
<dbReference type="Pfam" id="PF13202">
    <property type="entry name" value="EF-hand_5"/>
    <property type="match status" value="3"/>
</dbReference>
<dbReference type="Proteomes" id="UP000094795">
    <property type="component" value="Unassembled WGS sequence"/>
</dbReference>